<dbReference type="AlphaFoldDB" id="G3HA19"/>
<reference evidence="3" key="1">
    <citation type="journal article" date="2011" name="Nat. Biotechnol.">
        <title>The genomic sequence of the Chinese hamster ovary (CHO)-K1 cell line.</title>
        <authorList>
            <person name="Xu X."/>
            <person name="Nagarajan H."/>
            <person name="Lewis N.E."/>
            <person name="Pan S."/>
            <person name="Cai Z."/>
            <person name="Liu X."/>
            <person name="Chen W."/>
            <person name="Xie M."/>
            <person name="Wang W."/>
            <person name="Hammond S."/>
            <person name="Andersen M.R."/>
            <person name="Neff N."/>
            <person name="Passarelli B."/>
            <person name="Koh W."/>
            <person name="Fan H.C."/>
            <person name="Wang J."/>
            <person name="Gui Y."/>
            <person name="Lee K.H."/>
            <person name="Betenbaugh M.J."/>
            <person name="Quake S.R."/>
            <person name="Famili I."/>
            <person name="Palsson B.O."/>
            <person name="Wang J."/>
        </authorList>
    </citation>
    <scope>NUCLEOTIDE SEQUENCE [LARGE SCALE GENOMIC DNA]</scope>
    <source>
        <strain evidence="3">CHO K1 cell line</strain>
    </source>
</reference>
<proteinExistence type="predicted"/>
<evidence type="ECO:0000313" key="3">
    <source>
        <dbReference type="Proteomes" id="UP000001075"/>
    </source>
</evidence>
<sequence>MKPCLKISTHLLPSVKASMWTVADHPPPNLDDSRDLPDHIKTRRVHMDRGPATVTGLGAGNCASRPGPGEPGALSKHECTRRERPHGPNMHRVPPTSLQGHSCERSAKGFRLPGNKAAALNQLPAFG</sequence>
<protein>
    <submittedName>
        <fullName evidence="2">Uncharacterized protein</fullName>
    </submittedName>
</protein>
<organism evidence="2 3">
    <name type="scientific">Cricetulus griseus</name>
    <name type="common">Chinese hamster</name>
    <name type="synonym">Cricetulus barabensis griseus</name>
    <dbReference type="NCBI Taxonomy" id="10029"/>
    <lineage>
        <taxon>Eukaryota</taxon>
        <taxon>Metazoa</taxon>
        <taxon>Chordata</taxon>
        <taxon>Craniata</taxon>
        <taxon>Vertebrata</taxon>
        <taxon>Euteleostomi</taxon>
        <taxon>Mammalia</taxon>
        <taxon>Eutheria</taxon>
        <taxon>Euarchontoglires</taxon>
        <taxon>Glires</taxon>
        <taxon>Rodentia</taxon>
        <taxon>Myomorpha</taxon>
        <taxon>Muroidea</taxon>
        <taxon>Cricetidae</taxon>
        <taxon>Cricetinae</taxon>
        <taxon>Cricetulus</taxon>
    </lineage>
</organism>
<feature type="region of interest" description="Disordered" evidence="1">
    <location>
        <begin position="46"/>
        <end position="109"/>
    </location>
</feature>
<evidence type="ECO:0000313" key="2">
    <source>
        <dbReference type="EMBL" id="EGW01830.1"/>
    </source>
</evidence>
<dbReference type="InParanoid" id="G3HA19"/>
<dbReference type="Proteomes" id="UP000001075">
    <property type="component" value="Unassembled WGS sequence"/>
</dbReference>
<evidence type="ECO:0000256" key="1">
    <source>
        <dbReference type="SAM" id="MobiDB-lite"/>
    </source>
</evidence>
<name>G3HA19_CRIGR</name>
<dbReference type="EMBL" id="JH000243">
    <property type="protein sequence ID" value="EGW01830.1"/>
    <property type="molecule type" value="Genomic_DNA"/>
</dbReference>
<gene>
    <name evidence="2" type="ORF">I79_007257</name>
</gene>
<feature type="compositionally biased region" description="Basic and acidic residues" evidence="1">
    <location>
        <begin position="75"/>
        <end position="86"/>
    </location>
</feature>
<accession>G3HA19</accession>